<dbReference type="GeneID" id="81425645"/>
<proteinExistence type="predicted"/>
<reference evidence="2" key="1">
    <citation type="submission" date="2022-11" db="EMBL/GenBank/DDBJ databases">
        <authorList>
            <person name="Petersen C."/>
        </authorList>
    </citation>
    <scope>NUCLEOTIDE SEQUENCE</scope>
    <source>
        <strain evidence="2">IBT 26290</strain>
    </source>
</reference>
<gene>
    <name evidence="2" type="ORF">N7482_004344</name>
</gene>
<dbReference type="AlphaFoldDB" id="A0A9W9I6G2"/>
<evidence type="ECO:0000256" key="1">
    <source>
        <dbReference type="SAM" id="MobiDB-lite"/>
    </source>
</evidence>
<evidence type="ECO:0000313" key="2">
    <source>
        <dbReference type="EMBL" id="KAJ5168750.1"/>
    </source>
</evidence>
<evidence type="ECO:0000313" key="3">
    <source>
        <dbReference type="Proteomes" id="UP001149163"/>
    </source>
</evidence>
<keyword evidence="3" id="KW-1185">Reference proteome</keyword>
<dbReference type="RefSeq" id="XP_056545211.1">
    <property type="nucleotide sequence ID" value="XM_056686469.1"/>
</dbReference>
<dbReference type="EMBL" id="JAPQKN010000002">
    <property type="protein sequence ID" value="KAJ5168750.1"/>
    <property type="molecule type" value="Genomic_DNA"/>
</dbReference>
<accession>A0A9W9I6G2</accession>
<feature type="region of interest" description="Disordered" evidence="1">
    <location>
        <begin position="128"/>
        <end position="150"/>
    </location>
</feature>
<sequence length="758" mass="86210">MSFGRHAYRNALKHPAAPSLDHHWISDDLLAATFRRFANGQRRHGSCVPGPLEARRRLARRRNTALAGFGAGSAEDIACLFGRNGREHMKWTDHPWQRAQLDTQDFNSRKASSSYALSASDASLPFYDHNSEPADASVSHHPDPSSYESKSTSRAELLHEFLERGDWGIEDARDFARHLRIDLQREPEHSRQIFNKLLGRSATDLKQSIQFLDDPFLNTRGSGNYLAAVKFVQAKAKRANRTAVLNSVSRGLELGLVPTEELCLIVKALPGILVERNKTLREWDPKALLKHYRAMWKAIGRCNILGYHDLDKELVDAWLAELLSLRCFRFAEEIVVATHDATSDSRWPSALIMAQLEPINEAEKTRSLSYAHQMLSLLHADCATKCIIDVTESLALSATQTQRRNQLLERWRDCLLHVSNISTIANSQAWLDMPLAYNDSPPDARQAPLILPVQQQIILRLWALRALSRSLGPMYYQSPRPTDQPIYFLFGLYETCTKSTDGSFLSDLTRGIQSLNLPHNSLLLLAVNVKLRKLTTKNTRRTLERLETSQTSLADAWADPSTYHGIRTLFYGTFEHMFRRVDLTSPESVEECLHFARAGDSKSIWSVLRLLRNHTPFKLCLNKAWMPPPHPDEKALVRYHAEPRDSQCPDPHAAVDFIHQLAVAISCCHNLTASRSFHLIHHLYDYLRRHGGPVYPSLVQAMYHAGVVRYRREGRRVSPTQYEYIVWIVSKFEGREVARQLRAPAQIGQGKPGQRDDI</sequence>
<protein>
    <submittedName>
        <fullName evidence="2">Uncharacterized protein</fullName>
    </submittedName>
</protein>
<name>A0A9W9I6G2_9EURO</name>
<organism evidence="2 3">
    <name type="scientific">Penicillium canariense</name>
    <dbReference type="NCBI Taxonomy" id="189055"/>
    <lineage>
        <taxon>Eukaryota</taxon>
        <taxon>Fungi</taxon>
        <taxon>Dikarya</taxon>
        <taxon>Ascomycota</taxon>
        <taxon>Pezizomycotina</taxon>
        <taxon>Eurotiomycetes</taxon>
        <taxon>Eurotiomycetidae</taxon>
        <taxon>Eurotiales</taxon>
        <taxon>Aspergillaceae</taxon>
        <taxon>Penicillium</taxon>
    </lineage>
</organism>
<dbReference type="Proteomes" id="UP001149163">
    <property type="component" value="Unassembled WGS sequence"/>
</dbReference>
<comment type="caution">
    <text evidence="2">The sequence shown here is derived from an EMBL/GenBank/DDBJ whole genome shotgun (WGS) entry which is preliminary data.</text>
</comment>
<dbReference type="OrthoDB" id="2013972at2759"/>
<reference evidence="2" key="2">
    <citation type="journal article" date="2023" name="IMA Fungus">
        <title>Comparative genomic study of the Penicillium genus elucidates a diverse pangenome and 15 lateral gene transfer events.</title>
        <authorList>
            <person name="Petersen C."/>
            <person name="Sorensen T."/>
            <person name="Nielsen M.R."/>
            <person name="Sondergaard T.E."/>
            <person name="Sorensen J.L."/>
            <person name="Fitzpatrick D.A."/>
            <person name="Frisvad J.C."/>
            <person name="Nielsen K.L."/>
        </authorList>
    </citation>
    <scope>NUCLEOTIDE SEQUENCE</scope>
    <source>
        <strain evidence="2">IBT 26290</strain>
    </source>
</reference>